<evidence type="ECO:0000259" key="2">
    <source>
        <dbReference type="Pfam" id="PF13449"/>
    </source>
</evidence>
<dbReference type="Proteomes" id="UP000183900">
    <property type="component" value="Unassembled WGS sequence"/>
</dbReference>
<protein>
    <recommendedName>
        <fullName evidence="2">Phytase-like domain-containing protein</fullName>
    </recommendedName>
</protein>
<dbReference type="InterPro" id="IPR027372">
    <property type="entry name" value="Phytase-like_dom"/>
</dbReference>
<evidence type="ECO:0000256" key="1">
    <source>
        <dbReference type="SAM" id="SignalP"/>
    </source>
</evidence>
<evidence type="ECO:0000313" key="4">
    <source>
        <dbReference type="Proteomes" id="UP000183900"/>
    </source>
</evidence>
<evidence type="ECO:0000313" key="3">
    <source>
        <dbReference type="EMBL" id="CUA96819.1"/>
    </source>
</evidence>
<gene>
    <name evidence="3" type="ORF">Ga0061067_106104</name>
</gene>
<keyword evidence="1" id="KW-0732">Signal</keyword>
<dbReference type="RefSeq" id="WP_055455783.1">
    <property type="nucleotide sequence ID" value="NZ_CYHE01000006.1"/>
</dbReference>
<accession>A0A0K6I0Y3</accession>
<dbReference type="EMBL" id="CYHE01000006">
    <property type="protein sequence ID" value="CUA96819.1"/>
    <property type="molecule type" value="Genomic_DNA"/>
</dbReference>
<keyword evidence="4" id="KW-1185">Reference proteome</keyword>
<dbReference type="PIRSF" id="PIRSF031900">
    <property type="entry name" value="UCP031900"/>
    <property type="match status" value="1"/>
</dbReference>
<organism evidence="3 4">
    <name type="scientific">Pannonibacter indicus</name>
    <dbReference type="NCBI Taxonomy" id="466044"/>
    <lineage>
        <taxon>Bacteria</taxon>
        <taxon>Pseudomonadati</taxon>
        <taxon>Pseudomonadota</taxon>
        <taxon>Alphaproteobacteria</taxon>
        <taxon>Hyphomicrobiales</taxon>
        <taxon>Stappiaceae</taxon>
        <taxon>Pannonibacter</taxon>
    </lineage>
</organism>
<sequence length="346" mass="37231">MRKAWLAAAAAVLLAFTGAAGLPEAHAAPLLQDGESLSIRTRPITQFQRGSDATRFGKLTFLGGLDLSLPAKKYGGISALITLEGGTSHLAVTDDARWIAFELQQDANGRPLGIVSARTALALDPKGTALQNSNAWDTEGMTLGINGKRTELFVSVERVNRIYRFAWPLTSGKAKALSQVETPEGFRKLRGNKGPEALAGSALSSPLKGGLVAIGERHPDAAKNALPGFIIGGPLAGSFEIERSGEFDATEAEFLPGGDLLLLERRFNMQDWIGMRLRRFKGSEIRPGAKLKGEIVLEAGPSHEIDNMEALGIHKDSAGRVILTLMSDNNRSLLQRTLLLRFRLDD</sequence>
<proteinExistence type="predicted"/>
<dbReference type="InterPro" id="IPR014567">
    <property type="entry name" value="UCP031900"/>
</dbReference>
<feature type="domain" description="Phytase-like" evidence="2">
    <location>
        <begin position="74"/>
        <end position="330"/>
    </location>
</feature>
<feature type="chain" id="PRO_5005505028" description="Phytase-like domain-containing protein" evidence="1">
    <location>
        <begin position="28"/>
        <end position="346"/>
    </location>
</feature>
<feature type="signal peptide" evidence="1">
    <location>
        <begin position="1"/>
        <end position="27"/>
    </location>
</feature>
<dbReference type="Pfam" id="PF13449">
    <property type="entry name" value="Phytase-like"/>
    <property type="match status" value="1"/>
</dbReference>
<dbReference type="OrthoDB" id="9798693at2"/>
<reference evidence="4" key="1">
    <citation type="submission" date="2015-08" db="EMBL/GenBank/DDBJ databases">
        <authorList>
            <person name="Varghese N."/>
        </authorList>
    </citation>
    <scope>NUCLEOTIDE SEQUENCE [LARGE SCALE GENOMIC DNA]</scope>
    <source>
        <strain evidence="4">DSM 23407</strain>
    </source>
</reference>
<name>A0A0K6I0Y3_9HYPH</name>
<dbReference type="AlphaFoldDB" id="A0A0K6I0Y3"/>